<dbReference type="GO" id="GO:0046872">
    <property type="term" value="F:metal ion binding"/>
    <property type="evidence" value="ECO:0007669"/>
    <property type="project" value="UniProtKB-KW"/>
</dbReference>
<organism evidence="5 6">
    <name type="scientific">Agaricus bisporus var. burnettii</name>
    <dbReference type="NCBI Taxonomy" id="192524"/>
    <lineage>
        <taxon>Eukaryota</taxon>
        <taxon>Fungi</taxon>
        <taxon>Dikarya</taxon>
        <taxon>Basidiomycota</taxon>
        <taxon>Agaricomycotina</taxon>
        <taxon>Agaricomycetes</taxon>
        <taxon>Agaricomycetidae</taxon>
        <taxon>Agaricales</taxon>
        <taxon>Agaricineae</taxon>
        <taxon>Agaricaceae</taxon>
        <taxon>Agaricus</taxon>
    </lineage>
</organism>
<dbReference type="SUPFAM" id="SSF51556">
    <property type="entry name" value="Metallo-dependent hydrolases"/>
    <property type="match status" value="1"/>
</dbReference>
<dbReference type="Pfam" id="PF01026">
    <property type="entry name" value="TatD_DNase"/>
    <property type="match status" value="1"/>
</dbReference>
<accession>A0A8H7KKR0</accession>
<name>A0A8H7KKR0_AGABI</name>
<dbReference type="GO" id="GO:0005829">
    <property type="term" value="C:cytosol"/>
    <property type="evidence" value="ECO:0007669"/>
    <property type="project" value="TreeGrafter"/>
</dbReference>
<proteinExistence type="inferred from homology"/>
<evidence type="ECO:0000313" key="6">
    <source>
        <dbReference type="Proteomes" id="UP000629468"/>
    </source>
</evidence>
<dbReference type="Proteomes" id="UP000629468">
    <property type="component" value="Unassembled WGS sequence"/>
</dbReference>
<dbReference type="InterPro" id="IPR032466">
    <property type="entry name" value="Metal_Hydrolase"/>
</dbReference>
<dbReference type="InterPro" id="IPR001130">
    <property type="entry name" value="TatD-like"/>
</dbReference>
<gene>
    <name evidence="5" type="ORF">Agabi119p4_433</name>
</gene>
<protein>
    <recommendedName>
        <fullName evidence="7">Mg-dependent DNase</fullName>
    </recommendedName>
</protein>
<comment type="similarity">
    <text evidence="1">Belongs to the metallo-dependent hydrolases superfamily. TatD-type hydrolase family.</text>
</comment>
<dbReference type="GO" id="GO:0008296">
    <property type="term" value="F:3'-5'-DNA exonuclease activity"/>
    <property type="evidence" value="ECO:0007669"/>
    <property type="project" value="TreeGrafter"/>
</dbReference>
<dbReference type="PANTHER" id="PTHR10060:SF15">
    <property type="entry name" value="DEOXYRIBONUCLEASE TATDN1"/>
    <property type="match status" value="1"/>
</dbReference>
<evidence type="ECO:0008006" key="7">
    <source>
        <dbReference type="Google" id="ProtNLM"/>
    </source>
</evidence>
<dbReference type="CDD" id="cd01310">
    <property type="entry name" value="TatD_DNAse"/>
    <property type="match status" value="1"/>
</dbReference>
<evidence type="ECO:0000256" key="3">
    <source>
        <dbReference type="ARBA" id="ARBA00022723"/>
    </source>
</evidence>
<dbReference type="PANTHER" id="PTHR10060">
    <property type="entry name" value="TATD FAMILY DEOXYRIBONUCLEASE"/>
    <property type="match status" value="1"/>
</dbReference>
<sequence length="355" mass="39534">MPVTVISKSSVISPVALQRLRFIDIAVNLTDPVFRGIYHGKQKHQDDLDEMKKRCEAANVKSLIITGTSLRDSHRAIQLAEEHGFYATVGCHPTRSTDFDNHTDGPQAYLEGLDTLISENLTGRGRVVALGELGLDYDRTNHAPIDIQKKYFRMQLSLAKKYHLPMFLHSRSAHADFIQILSQEGFGSDGGKFVGGAGGVVHSFTGTTHEAQDYVNMGFHIGINGCSLKTSENLTAALSIPPQWIMFETDAPWCSCTSTHASKPHLDQLPLDYRSVFYPAATQPQRFVLGKPVKGRNEPTAVGGVAWVIYSLHQQAREEALARGEQREEVPYWKIVQKAFKNTVELFKLQELIDT</sequence>
<evidence type="ECO:0000256" key="1">
    <source>
        <dbReference type="ARBA" id="ARBA00009275"/>
    </source>
</evidence>
<comment type="caution">
    <text evidence="5">The sequence shown here is derived from an EMBL/GenBank/DDBJ whole genome shotgun (WGS) entry which is preliminary data.</text>
</comment>
<evidence type="ECO:0000313" key="5">
    <source>
        <dbReference type="EMBL" id="KAF7784268.1"/>
    </source>
</evidence>
<evidence type="ECO:0000256" key="4">
    <source>
        <dbReference type="ARBA" id="ARBA00022801"/>
    </source>
</evidence>
<reference evidence="5 6" key="1">
    <citation type="journal article" name="Sci. Rep.">
        <title>Telomere-to-telomere assembled and centromere annotated genomes of the two main subspecies of the button mushroom Agaricus bisporus reveal especially polymorphic chromosome ends.</title>
        <authorList>
            <person name="Sonnenberg A.S.M."/>
            <person name="Sedaghat-Telgerd N."/>
            <person name="Lavrijssen B."/>
            <person name="Ohm R.A."/>
            <person name="Hendrickx P.M."/>
            <person name="Scholtmeijer K."/>
            <person name="Baars J.J.P."/>
            <person name="van Peer A."/>
        </authorList>
    </citation>
    <scope>NUCLEOTIDE SEQUENCE [LARGE SCALE GENOMIC DNA]</scope>
    <source>
        <strain evidence="5 6">H119_p4</strain>
    </source>
</reference>
<keyword evidence="4" id="KW-0378">Hydrolase</keyword>
<keyword evidence="2" id="KW-0540">Nuclease</keyword>
<evidence type="ECO:0000256" key="2">
    <source>
        <dbReference type="ARBA" id="ARBA00022722"/>
    </source>
</evidence>
<dbReference type="EMBL" id="JABXXO010000001">
    <property type="protein sequence ID" value="KAF7784268.1"/>
    <property type="molecule type" value="Genomic_DNA"/>
</dbReference>
<keyword evidence="3" id="KW-0479">Metal-binding</keyword>
<dbReference type="InterPro" id="IPR050891">
    <property type="entry name" value="TatD-type_Hydrolase"/>
</dbReference>
<dbReference type="Gene3D" id="3.20.20.140">
    <property type="entry name" value="Metal-dependent hydrolases"/>
    <property type="match status" value="1"/>
</dbReference>
<dbReference type="AlphaFoldDB" id="A0A8H7KKR0"/>